<dbReference type="InterPro" id="IPR010730">
    <property type="entry name" value="HET"/>
</dbReference>
<name>A0A8H4W482_9HELO</name>
<dbReference type="EMBL" id="JAAMPI010000475">
    <property type="protein sequence ID" value="KAF4631125.1"/>
    <property type="molecule type" value="Genomic_DNA"/>
</dbReference>
<gene>
    <name evidence="2" type="ORF">G7Y89_g7011</name>
</gene>
<dbReference type="Proteomes" id="UP000566819">
    <property type="component" value="Unassembled WGS sequence"/>
</dbReference>
<dbReference type="PANTHER" id="PTHR24148">
    <property type="entry name" value="ANKYRIN REPEAT DOMAIN-CONTAINING PROTEIN 39 HOMOLOG-RELATED"/>
    <property type="match status" value="1"/>
</dbReference>
<dbReference type="AlphaFoldDB" id="A0A8H4W482"/>
<dbReference type="PANTHER" id="PTHR24148:SF64">
    <property type="entry name" value="HETEROKARYON INCOMPATIBILITY DOMAIN-CONTAINING PROTEIN"/>
    <property type="match status" value="1"/>
</dbReference>
<keyword evidence="3" id="KW-1185">Reference proteome</keyword>
<feature type="domain" description="Heterokaryon incompatibility" evidence="1">
    <location>
        <begin position="1"/>
        <end position="66"/>
    </location>
</feature>
<evidence type="ECO:0000259" key="1">
    <source>
        <dbReference type="Pfam" id="PF06985"/>
    </source>
</evidence>
<evidence type="ECO:0000313" key="2">
    <source>
        <dbReference type="EMBL" id="KAF4631125.1"/>
    </source>
</evidence>
<accession>A0A8H4W482</accession>
<evidence type="ECO:0000313" key="3">
    <source>
        <dbReference type="Proteomes" id="UP000566819"/>
    </source>
</evidence>
<comment type="caution">
    <text evidence="2">The sequence shown here is derived from an EMBL/GenBank/DDBJ whole genome shotgun (WGS) entry which is preliminary data.</text>
</comment>
<sequence length="395" mass="44728">MSAIYRKATEVVVWLGHGDHIAGLVVKSPSDGEPWHLDQKARTLNLRAIRELLSRPYWKRVWVIQEVAVASKVNVYYGRHKITWEAFVNLCRNFFESNESTEIVQSDDEIFSGLTILREFRKDILSRRPISMLDALLRSRSSLSTERRDKLYALLGLAFDAKNFIIEPNYIISVEACFTKFATALIQNGEPLDFIYLRSAKRSNENELPSDASCATINISETELIASGVFIDTIDNLGSVFTISERDKDEQTESSAAKLLFELRGGSLNGIPRDLVRPLGIWLAKNLLFVNDERTIEFWSKILNARRIETTGGVTHVAQYYHDVIQSQMRLVKTSRGHYGWVHPQAQEGDKIFKINGCSQFVVLREIDNVYCVVGDAILSGSVSDDGPKMILHIV</sequence>
<reference evidence="2 3" key="1">
    <citation type="submission" date="2020-03" db="EMBL/GenBank/DDBJ databases">
        <title>Draft Genome Sequence of Cudoniella acicularis.</title>
        <authorList>
            <person name="Buettner E."/>
            <person name="Kellner H."/>
        </authorList>
    </citation>
    <scope>NUCLEOTIDE SEQUENCE [LARGE SCALE GENOMIC DNA]</scope>
    <source>
        <strain evidence="2 3">DSM 108380</strain>
    </source>
</reference>
<protein>
    <recommendedName>
        <fullName evidence="1">Heterokaryon incompatibility domain-containing protein</fullName>
    </recommendedName>
</protein>
<dbReference type="InterPro" id="IPR052895">
    <property type="entry name" value="HetReg/Transcr_Mod"/>
</dbReference>
<dbReference type="OrthoDB" id="2157530at2759"/>
<dbReference type="Pfam" id="PF06985">
    <property type="entry name" value="HET"/>
    <property type="match status" value="1"/>
</dbReference>
<organism evidence="2 3">
    <name type="scientific">Cudoniella acicularis</name>
    <dbReference type="NCBI Taxonomy" id="354080"/>
    <lineage>
        <taxon>Eukaryota</taxon>
        <taxon>Fungi</taxon>
        <taxon>Dikarya</taxon>
        <taxon>Ascomycota</taxon>
        <taxon>Pezizomycotina</taxon>
        <taxon>Leotiomycetes</taxon>
        <taxon>Helotiales</taxon>
        <taxon>Tricladiaceae</taxon>
        <taxon>Cudoniella</taxon>
    </lineage>
</organism>
<proteinExistence type="predicted"/>